<dbReference type="OrthoDB" id="395856at2"/>
<keyword evidence="1" id="KW-0732">Signal</keyword>
<keyword evidence="3" id="KW-1185">Reference proteome</keyword>
<keyword evidence="2" id="KW-0449">Lipoprotein</keyword>
<reference evidence="3" key="1">
    <citation type="submission" date="2010-03" db="EMBL/GenBank/DDBJ databases">
        <title>The complete genome of Mycoplasma crocodyli MP145.</title>
        <authorList>
            <person name="Glass J.I."/>
            <person name="Durkin A.S."/>
            <person name="Hostetler J."/>
            <person name="Jackson J."/>
            <person name="Johnson J."/>
            <person name="May M.A."/>
            <person name="Paralanov V."/>
            <person name="Radune D."/>
            <person name="Szczypinski B."/>
            <person name="Brown D.R."/>
        </authorList>
    </citation>
    <scope>NUCLEOTIDE SEQUENCE [LARGE SCALE GENOMIC DNA]</scope>
    <source>
        <strain evidence="3">ATCC 51981 / MP145</strain>
    </source>
</reference>
<protein>
    <submittedName>
        <fullName evidence="2">Putative lipoprotein</fullName>
    </submittedName>
</protein>
<sequence length="447" mass="50543">MKLNKKLFLLGAMIPAVSALSVVAVSCNNGTDKKDATPAEVIEMVKKLTNEDKNKLIHALDVKGILTQDEAANLINTLNKDAAQIGSIVWYIKSAESRIGREQDYALAKIKFDNLIKDATSKWDLGKVEKTTGLVKNPDTDKFIPVVYMDIDETVLSNDFTESRAMTVGGYKPADKENYDLKGVRKATPGAIAFINHVFDKGGVVMYNSDMNQPETVRKAVKENLIKAGVKKEYVQDWQFWMRGSVPYKAADPEKEKKIEEWSKMTPEQAAKVTKEEISALTNDLKFGKEFRKMPWIGWPSSDMAYNIGKLVFKNQRMNATSENTEGWDLGTTGADKVKFRVAMKIGDNFNDFFDEASKKQSNDDRVALYESKDAAMKDLFLNPEGSKGRKYDAETKKWSDLEWKQSYQLITGNSEYGGWLDPYGYKNTYLELWKAIKEIIKDPKDL</sequence>
<reference evidence="2 3" key="3">
    <citation type="journal article" date="2011" name="J. Bacteriol.">
        <title>Genome sequences of Mycoplasma alligatoris A21JP2T and Mycoplasma crocodyli MP145T.</title>
        <authorList>
            <person name="Brown D.R."/>
            <person name="Farmerie W.G."/>
            <person name="May M."/>
            <person name="Benders G.A."/>
            <person name="Durkin A.S."/>
            <person name="Hlavinka K."/>
            <person name="Hostetler J."/>
            <person name="Jackson J."/>
            <person name="Johnson J."/>
            <person name="Miller R.H."/>
            <person name="Paralanov V."/>
            <person name="Radune D."/>
            <person name="Szczypinski B."/>
            <person name="Glass J.I."/>
        </authorList>
    </citation>
    <scope>NUCLEOTIDE SEQUENCE [LARGE SCALE GENOMIC DNA]</scope>
    <source>
        <strain evidence="3">ATCC 51981 / MP145</strain>
    </source>
</reference>
<accession>D5E4U9</accession>
<proteinExistence type="predicted"/>
<dbReference type="Gene3D" id="3.40.50.1000">
    <property type="entry name" value="HAD superfamily/HAD-like"/>
    <property type="match status" value="1"/>
</dbReference>
<dbReference type="PROSITE" id="PS51257">
    <property type="entry name" value="PROKAR_LIPOPROTEIN"/>
    <property type="match status" value="1"/>
</dbReference>
<dbReference type="Pfam" id="PF03767">
    <property type="entry name" value="Acid_phosphat_B"/>
    <property type="match status" value="1"/>
</dbReference>
<evidence type="ECO:0000313" key="3">
    <source>
        <dbReference type="Proteomes" id="UP000001845"/>
    </source>
</evidence>
<gene>
    <name evidence="2" type="ordered locus">MCRO_0118</name>
</gene>
<name>D5E4U9_MYCCM</name>
<reference key="2">
    <citation type="submission" date="2010-03" db="EMBL/GenBank/DDBJ databases">
        <authorList>
            <person name="Ma Z."/>
            <person name="Wang X."/>
            <person name="Liu H."/>
        </authorList>
    </citation>
    <scope>NUCLEOTIDE SEQUENCE</scope>
    <source>
        <strain>MP145</strain>
    </source>
</reference>
<feature type="signal peptide" evidence="1">
    <location>
        <begin position="1"/>
        <end position="24"/>
    </location>
</feature>
<dbReference type="EMBL" id="CP001991">
    <property type="protein sequence ID" value="ADE19805.1"/>
    <property type="molecule type" value="Genomic_DNA"/>
</dbReference>
<dbReference type="HOGENOM" id="CLU_613681_0_0_14"/>
<dbReference type="eggNOG" id="COG2503">
    <property type="taxonomic scope" value="Bacteria"/>
</dbReference>
<evidence type="ECO:0000313" key="2">
    <source>
        <dbReference type="EMBL" id="ADE19805.1"/>
    </source>
</evidence>
<organism evidence="2 3">
    <name type="scientific">Mycoplasma crocodyli (strain ATCC 51981 / MP145)</name>
    <dbReference type="NCBI Taxonomy" id="512564"/>
    <lineage>
        <taxon>Bacteria</taxon>
        <taxon>Bacillati</taxon>
        <taxon>Mycoplasmatota</taxon>
        <taxon>Mollicutes</taxon>
        <taxon>Mycoplasmataceae</taxon>
        <taxon>Mycoplasma</taxon>
    </lineage>
</organism>
<dbReference type="AlphaFoldDB" id="D5E4U9"/>
<dbReference type="KEGG" id="mcd:MCRO_0118"/>
<evidence type="ECO:0000256" key="1">
    <source>
        <dbReference type="SAM" id="SignalP"/>
    </source>
</evidence>
<dbReference type="RefSeq" id="WP_013054581.1">
    <property type="nucleotide sequence ID" value="NC_014014.1"/>
</dbReference>
<feature type="chain" id="PRO_5003071363" evidence="1">
    <location>
        <begin position="25"/>
        <end position="447"/>
    </location>
</feature>
<dbReference type="InterPro" id="IPR005519">
    <property type="entry name" value="Acid_phosphat_B-like"/>
</dbReference>
<dbReference type="InterPro" id="IPR023214">
    <property type="entry name" value="HAD_sf"/>
</dbReference>
<dbReference type="Proteomes" id="UP000001845">
    <property type="component" value="Chromosome"/>
</dbReference>